<feature type="chain" id="PRO_5020766661" evidence="1">
    <location>
        <begin position="29"/>
        <end position="760"/>
    </location>
</feature>
<dbReference type="RefSeq" id="WP_130415321.1">
    <property type="nucleotide sequence ID" value="NZ_SHKX01000016.1"/>
</dbReference>
<evidence type="ECO:0000256" key="1">
    <source>
        <dbReference type="SAM" id="SignalP"/>
    </source>
</evidence>
<dbReference type="Pfam" id="PF04773">
    <property type="entry name" value="FecR"/>
    <property type="match status" value="1"/>
</dbReference>
<keyword evidence="1" id="KW-0732">Signal</keyword>
<name>A0A4Q7YJ63_9GAMM</name>
<evidence type="ECO:0000313" key="3">
    <source>
        <dbReference type="EMBL" id="RZU36813.1"/>
    </source>
</evidence>
<accession>A0A4Q7YJ63</accession>
<reference evidence="3 4" key="1">
    <citation type="submission" date="2019-02" db="EMBL/GenBank/DDBJ databases">
        <title>Genomic Encyclopedia of Type Strains, Phase IV (KMG-IV): sequencing the most valuable type-strain genomes for metagenomic binning, comparative biology and taxonomic classification.</title>
        <authorList>
            <person name="Goeker M."/>
        </authorList>
    </citation>
    <scope>NUCLEOTIDE SEQUENCE [LARGE SCALE GENOMIC DNA]</scope>
    <source>
        <strain evidence="3 4">DSM 105135</strain>
    </source>
</reference>
<gene>
    <name evidence="3" type="ORF">EV700_3025</name>
</gene>
<dbReference type="EMBL" id="SHKX01000016">
    <property type="protein sequence ID" value="RZU36813.1"/>
    <property type="molecule type" value="Genomic_DNA"/>
</dbReference>
<evidence type="ECO:0000313" key="4">
    <source>
        <dbReference type="Proteomes" id="UP000292423"/>
    </source>
</evidence>
<proteinExistence type="predicted"/>
<dbReference type="Proteomes" id="UP000292423">
    <property type="component" value="Unassembled WGS sequence"/>
</dbReference>
<protein>
    <submittedName>
        <fullName evidence="3">FecR family protein</fullName>
    </submittedName>
</protein>
<feature type="domain" description="FecR protein" evidence="2">
    <location>
        <begin position="64"/>
        <end position="165"/>
    </location>
</feature>
<dbReference type="InterPro" id="IPR006860">
    <property type="entry name" value="FecR"/>
</dbReference>
<dbReference type="PROSITE" id="PS51257">
    <property type="entry name" value="PROKAR_LIPOPROTEIN"/>
    <property type="match status" value="1"/>
</dbReference>
<sequence>MQGQTRLHASPTLLAFLIAAACAGQASADVAGRVNFATGPVKAIALDGTQRTLTRGDFVNSGERLETGRGRLQIRFTDGSFLSLQPNTIFRLDSYRFQKDKPNEGSLLFNFVQGGMRTITGAIGHINRAQYKVRTPVASLGIRGTGYASTYTQGTLTLSVDKGIVNVSNDFGSSNVNAGQTFQVVQGEAPRLAPAGVSAEARALPPARDAAPAAGAEIADTPGLNSDAGIVAGNNQDFGQLVLDNVLPDSVYPPQSGAPLPSYTVGTRFVQADGSLLVSGLGAYFNSTDTAPMHGGLVRLMQTAGPVVTTLFSVGTLQFNNVTTLGALSYGEWTNGTAAVGKLDPSDNAIVLGANVFEPYIVGITAPQSLALDAAGNGTRLSYALAGGTVAGSSDGESGVLKSLTVNVTLAPVTLVDVDMTIGMANTGDYVASGHGIRVNTSGQSTTNGFQLTGSDLLATGQNCTTGCAVRFSAFYAGTDPQLGAVYIINRPNAQISGVAALDLTGKTAVSQLLPDAASPTYRAVFAKGGSPTAANAISADFDAGGKWLSGTTANGSYGPSGTSAAASQDVVHAASTLSWGQWVNGDAMLGGSVPVSLNSQGVHYLVGSPTASGQLPTTVLTYQLVGGTHPSLADASGSPVSAGALTSGSLTLDYGLGKASLGLGMSFVSGGQASAVQLTGQNGSLSAGNINFNTLGVTVGVGSGSPVACTSCSGSASGFVAGSAGEMAGLGFGVSGVTLPGVSGGSITGVAGFGNPSTN</sequence>
<evidence type="ECO:0000259" key="2">
    <source>
        <dbReference type="Pfam" id="PF04773"/>
    </source>
</evidence>
<dbReference type="PANTHER" id="PTHR38731">
    <property type="entry name" value="LIPL45-RELATED LIPOPROTEIN-RELATED"/>
    <property type="match status" value="1"/>
</dbReference>
<feature type="signal peptide" evidence="1">
    <location>
        <begin position="1"/>
        <end position="28"/>
    </location>
</feature>
<keyword evidence="4" id="KW-1185">Reference proteome</keyword>
<dbReference type="AlphaFoldDB" id="A0A4Q7YJ63"/>
<organism evidence="3 4">
    <name type="scientific">Fluviicoccus keumensis</name>
    <dbReference type="NCBI Taxonomy" id="1435465"/>
    <lineage>
        <taxon>Bacteria</taxon>
        <taxon>Pseudomonadati</taxon>
        <taxon>Pseudomonadota</taxon>
        <taxon>Gammaproteobacteria</taxon>
        <taxon>Moraxellales</taxon>
        <taxon>Moraxellaceae</taxon>
        <taxon>Fluviicoccus</taxon>
    </lineage>
</organism>
<dbReference type="OrthoDB" id="7028389at2"/>
<comment type="caution">
    <text evidence="3">The sequence shown here is derived from an EMBL/GenBank/DDBJ whole genome shotgun (WGS) entry which is preliminary data.</text>
</comment>